<dbReference type="GO" id="GO:0016491">
    <property type="term" value="F:oxidoreductase activity"/>
    <property type="evidence" value="ECO:0007669"/>
    <property type="project" value="InterPro"/>
</dbReference>
<dbReference type="Gene3D" id="3.40.30.10">
    <property type="entry name" value="Glutaredoxin"/>
    <property type="match status" value="1"/>
</dbReference>
<proteinExistence type="predicted"/>
<gene>
    <name evidence="2" type="ORF">UFOPK2837_00096</name>
</gene>
<dbReference type="SUPFAM" id="SSF52833">
    <property type="entry name" value="Thioredoxin-like"/>
    <property type="match status" value="1"/>
</dbReference>
<dbReference type="EMBL" id="CAEZZF010000002">
    <property type="protein sequence ID" value="CAB4742618.1"/>
    <property type="molecule type" value="Genomic_DNA"/>
</dbReference>
<organism evidence="2">
    <name type="scientific">freshwater metagenome</name>
    <dbReference type="NCBI Taxonomy" id="449393"/>
    <lineage>
        <taxon>unclassified sequences</taxon>
        <taxon>metagenomes</taxon>
        <taxon>ecological metagenomes</taxon>
    </lineage>
</organism>
<name>A0A6J6T6F9_9ZZZZ</name>
<dbReference type="InterPro" id="IPR001853">
    <property type="entry name" value="DSBA-like_thioredoxin_dom"/>
</dbReference>
<dbReference type="Pfam" id="PF01323">
    <property type="entry name" value="DSBA"/>
    <property type="match status" value="1"/>
</dbReference>
<dbReference type="InterPro" id="IPR036249">
    <property type="entry name" value="Thioredoxin-like_sf"/>
</dbReference>
<dbReference type="PANTHER" id="PTHR13887">
    <property type="entry name" value="GLUTATHIONE S-TRANSFERASE KAPPA"/>
    <property type="match status" value="1"/>
</dbReference>
<sequence length="210" mass="23153">MIIDVWSDVVCPWCFIGKRRLESALAQFDHKEEIVIRHRAFQLQPDAAATVPTGKHLAEKYGVSTEQVKEMQANVCAVADGEGLCYNLDETLSGNTLDAHRALLWAATIGKQDQLLEAMYSGYFENSAPLFSHQDICVMAESIGIPSSDVMQVLESDQFHSEVIADRDLAAQLGATGVPFFVFDMKFGISGAQPLEHFIETLNSAWAEKA</sequence>
<protein>
    <submittedName>
        <fullName evidence="2">Unannotated protein</fullName>
    </submittedName>
</protein>
<accession>A0A6J6T6F9</accession>
<evidence type="ECO:0000313" key="2">
    <source>
        <dbReference type="EMBL" id="CAB4742618.1"/>
    </source>
</evidence>
<dbReference type="CDD" id="cd03024">
    <property type="entry name" value="DsbA_FrnE"/>
    <property type="match status" value="1"/>
</dbReference>
<evidence type="ECO:0000259" key="1">
    <source>
        <dbReference type="Pfam" id="PF01323"/>
    </source>
</evidence>
<reference evidence="2" key="1">
    <citation type="submission" date="2020-05" db="EMBL/GenBank/DDBJ databases">
        <authorList>
            <person name="Chiriac C."/>
            <person name="Salcher M."/>
            <person name="Ghai R."/>
            <person name="Kavagutti S V."/>
        </authorList>
    </citation>
    <scope>NUCLEOTIDE SEQUENCE</scope>
</reference>
<dbReference type="AlphaFoldDB" id="A0A6J6T6F9"/>
<dbReference type="PANTHER" id="PTHR13887:SF41">
    <property type="entry name" value="THIOREDOXIN SUPERFAMILY PROTEIN"/>
    <property type="match status" value="1"/>
</dbReference>
<feature type="domain" description="DSBA-like thioredoxin" evidence="1">
    <location>
        <begin position="3"/>
        <end position="201"/>
    </location>
</feature>